<evidence type="ECO:0000256" key="6">
    <source>
        <dbReference type="ARBA" id="ARBA00023033"/>
    </source>
</evidence>
<comment type="caution">
    <text evidence="9">The sequence shown here is derived from an EMBL/GenBank/DDBJ whole genome shotgun (WGS) entry which is preliminary data.</text>
</comment>
<keyword evidence="7" id="KW-0472">Membrane</keyword>
<reference evidence="9 10" key="1">
    <citation type="journal article" date="2016" name="Appl. Microbiol. Biotechnol.">
        <title>Characterization of T-DNA insertion mutants with decreased virulence in the entomopathogenic fungus Beauveria bassiana JEF-007.</title>
        <authorList>
            <person name="Kim S."/>
            <person name="Lee S.J."/>
            <person name="Nai Y.S."/>
            <person name="Yu J.S."/>
            <person name="Lee M.R."/>
            <person name="Yang Y.T."/>
            <person name="Kim J.S."/>
        </authorList>
    </citation>
    <scope>NUCLEOTIDE SEQUENCE [LARGE SCALE GENOMIC DNA]</scope>
    <source>
        <strain evidence="9 10">JEF-007</strain>
    </source>
</reference>
<dbReference type="OMA" id="FNCKATK"/>
<dbReference type="PANTHER" id="PTHR46028:SF2">
    <property type="entry name" value="KYNURENINE 3-MONOOXYGENASE"/>
    <property type="match status" value="1"/>
</dbReference>
<keyword evidence="4" id="KW-0521">NADP</keyword>
<dbReference type="PANTHER" id="PTHR46028">
    <property type="entry name" value="KYNURENINE 3-MONOOXYGENASE"/>
    <property type="match status" value="1"/>
</dbReference>
<dbReference type="Gene3D" id="3.50.50.60">
    <property type="entry name" value="FAD/NAD(P)-binding domain"/>
    <property type="match status" value="2"/>
</dbReference>
<dbReference type="GO" id="GO:0005741">
    <property type="term" value="C:mitochondrial outer membrane"/>
    <property type="evidence" value="ECO:0007669"/>
    <property type="project" value="TreeGrafter"/>
</dbReference>
<gene>
    <name evidence="9" type="primary">nic-3_0</name>
    <name evidence="9" type="ORF">BM221_008972</name>
</gene>
<evidence type="ECO:0000259" key="8">
    <source>
        <dbReference type="Pfam" id="PF01494"/>
    </source>
</evidence>
<keyword evidence="7" id="KW-1133">Transmembrane helix</keyword>
<evidence type="ECO:0000256" key="1">
    <source>
        <dbReference type="ARBA" id="ARBA00001974"/>
    </source>
</evidence>
<dbReference type="Proteomes" id="UP000235728">
    <property type="component" value="Unassembled WGS sequence"/>
</dbReference>
<proteinExistence type="predicted"/>
<evidence type="ECO:0000256" key="4">
    <source>
        <dbReference type="ARBA" id="ARBA00022857"/>
    </source>
</evidence>
<evidence type="ECO:0000256" key="3">
    <source>
        <dbReference type="ARBA" id="ARBA00022827"/>
    </source>
</evidence>
<name>A0A2N6NEC0_BEABA</name>
<evidence type="ECO:0000313" key="10">
    <source>
        <dbReference type="Proteomes" id="UP000235728"/>
    </source>
</evidence>
<evidence type="ECO:0000256" key="2">
    <source>
        <dbReference type="ARBA" id="ARBA00022630"/>
    </source>
</evidence>
<organism evidence="9 10">
    <name type="scientific">Beauveria bassiana</name>
    <name type="common">White muscardine disease fungus</name>
    <name type="synonym">Tritirachium shiotae</name>
    <dbReference type="NCBI Taxonomy" id="176275"/>
    <lineage>
        <taxon>Eukaryota</taxon>
        <taxon>Fungi</taxon>
        <taxon>Dikarya</taxon>
        <taxon>Ascomycota</taxon>
        <taxon>Pezizomycotina</taxon>
        <taxon>Sordariomycetes</taxon>
        <taxon>Hypocreomycetidae</taxon>
        <taxon>Hypocreales</taxon>
        <taxon>Cordycipitaceae</taxon>
        <taxon>Beauveria</taxon>
    </lineage>
</organism>
<dbReference type="Pfam" id="PF01494">
    <property type="entry name" value="FAD_binding_3"/>
    <property type="match status" value="2"/>
</dbReference>
<sequence length="435" mass="48270">MTRPQKMVIVGAGPVGALAALYAAQRGYIVEVYESINLVISERGMSALRHAGQPELLQRVVAASVSMRGIMIHTQHAFGGLFQLPQDFDALGRTNLAIDRTALTVALLDCLDALPNVKLFFSHKLVSADFHSDRALFEDRDWLSQTTEVRFDIMLGADGAYSAVRCNMMEISLMDYQHEYLDVLWCEFRMKPGRFATLKADESQVPQFFDTNFPGVRDHISDTSLIRSLSKSPHQSVISIKCKPYHFGSSGIILGDAAHTMAPFYGQGMNAGIEDVRVLFSVLDKHAQATEVAVRGGGGDSSTEAAKTRRLALAEYSSSRWKDAHAINDLAMQSFLEMRTSRSMIYRLRKALEEFMQVCFPSLGWQIRYSRVVFSNEPCAECMRRSDRQGRLPSILTALAACPFVVAGVFFACARRSLGAKLCGAVHALRQWSGF</sequence>
<keyword evidence="7" id="KW-0812">Transmembrane</keyword>
<feature type="transmembrane region" description="Helical" evidence="7">
    <location>
        <begin position="392"/>
        <end position="412"/>
    </location>
</feature>
<feature type="domain" description="FAD-binding" evidence="8">
    <location>
        <begin position="7"/>
        <end position="167"/>
    </location>
</feature>
<dbReference type="GO" id="GO:0070189">
    <property type="term" value="P:kynurenine metabolic process"/>
    <property type="evidence" value="ECO:0007669"/>
    <property type="project" value="TreeGrafter"/>
</dbReference>
<dbReference type="GO" id="GO:0004502">
    <property type="term" value="F:kynurenine 3-monooxygenase activity"/>
    <property type="evidence" value="ECO:0007669"/>
    <property type="project" value="TreeGrafter"/>
</dbReference>
<comment type="cofactor">
    <cofactor evidence="1">
        <name>FAD</name>
        <dbReference type="ChEBI" id="CHEBI:57692"/>
    </cofactor>
</comment>
<dbReference type="PRINTS" id="PR00420">
    <property type="entry name" value="RNGMNOXGNASE"/>
</dbReference>
<dbReference type="InterPro" id="IPR036188">
    <property type="entry name" value="FAD/NAD-bd_sf"/>
</dbReference>
<keyword evidence="6 9" id="KW-0503">Monooxygenase</keyword>
<dbReference type="EMBL" id="MRVG01000010">
    <property type="protein sequence ID" value="PMB65611.1"/>
    <property type="molecule type" value="Genomic_DNA"/>
</dbReference>
<accession>A0A2N6NEC0</accession>
<evidence type="ECO:0000256" key="7">
    <source>
        <dbReference type="SAM" id="Phobius"/>
    </source>
</evidence>
<dbReference type="GO" id="GO:0071949">
    <property type="term" value="F:FAD binding"/>
    <property type="evidence" value="ECO:0007669"/>
    <property type="project" value="InterPro"/>
</dbReference>
<dbReference type="SUPFAM" id="SSF51905">
    <property type="entry name" value="FAD/NAD(P)-binding domain"/>
    <property type="match status" value="1"/>
</dbReference>
<dbReference type="InterPro" id="IPR002938">
    <property type="entry name" value="FAD-bd"/>
</dbReference>
<protein>
    <submittedName>
        <fullName evidence="9">Kynurenine 3-monooxygenase</fullName>
    </submittedName>
</protein>
<keyword evidence="3" id="KW-0274">FAD</keyword>
<evidence type="ECO:0000256" key="5">
    <source>
        <dbReference type="ARBA" id="ARBA00023002"/>
    </source>
</evidence>
<evidence type="ECO:0000313" key="9">
    <source>
        <dbReference type="EMBL" id="PMB65611.1"/>
    </source>
</evidence>
<keyword evidence="5" id="KW-0560">Oxidoreductase</keyword>
<dbReference type="AlphaFoldDB" id="A0A2N6NEC0"/>
<keyword evidence="2" id="KW-0285">Flavoprotein</keyword>
<feature type="domain" description="FAD-binding" evidence="8">
    <location>
        <begin position="236"/>
        <end position="286"/>
    </location>
</feature>